<dbReference type="EMBL" id="WMEQ01000017">
    <property type="protein sequence ID" value="MYL35440.1"/>
    <property type="molecule type" value="Genomic_DNA"/>
</dbReference>
<proteinExistence type="predicted"/>
<evidence type="ECO:0000313" key="1">
    <source>
        <dbReference type="EMBL" id="MYL35440.1"/>
    </source>
</evidence>
<dbReference type="RefSeq" id="WP_160850615.1">
    <property type="nucleotide sequence ID" value="NZ_WMEQ01000017.1"/>
</dbReference>
<dbReference type="OrthoDB" id="2678260at2"/>
<dbReference type="AlphaFoldDB" id="A0A6I5A566"/>
<name>A0A6I5A566_9BACI</name>
<organism evidence="1 2">
    <name type="scientific">Pontibacillus yanchengensis</name>
    <dbReference type="NCBI Taxonomy" id="462910"/>
    <lineage>
        <taxon>Bacteria</taxon>
        <taxon>Bacillati</taxon>
        <taxon>Bacillota</taxon>
        <taxon>Bacilli</taxon>
        <taxon>Bacillales</taxon>
        <taxon>Bacillaceae</taxon>
        <taxon>Pontibacillus</taxon>
    </lineage>
</organism>
<gene>
    <name evidence="1" type="ORF">GLW05_17815</name>
</gene>
<dbReference type="Proteomes" id="UP000468638">
    <property type="component" value="Unassembled WGS sequence"/>
</dbReference>
<sequence length="165" mass="19647">MNKSNVVAFPLDRVKNVKTYSSTSIYDLFPIEVANDYVKYQKEAIEWRENVRESTVYEGYPIEPPCEPIREDMLWYVNEQKQFGVWVLNLSDQNIVLNQEFEFGWSPFVRKSTAPPHEPVHIQSKEMRHQLTWIVEEDGYGQYGMIQKDGTLWLPETRPKEWHTF</sequence>
<accession>A0A6I5A566</accession>
<evidence type="ECO:0000313" key="2">
    <source>
        <dbReference type="Proteomes" id="UP000468638"/>
    </source>
</evidence>
<comment type="caution">
    <text evidence="1">The sequence shown here is derived from an EMBL/GenBank/DDBJ whole genome shotgun (WGS) entry which is preliminary data.</text>
</comment>
<protein>
    <submittedName>
        <fullName evidence="1">Uncharacterized protein</fullName>
    </submittedName>
</protein>
<reference evidence="1 2" key="1">
    <citation type="submission" date="2019-11" db="EMBL/GenBank/DDBJ databases">
        <title>Genome sequences of 17 halophilic strains isolated from different environments.</title>
        <authorList>
            <person name="Furrow R.E."/>
        </authorList>
    </citation>
    <scope>NUCLEOTIDE SEQUENCE [LARGE SCALE GENOMIC DNA]</scope>
    <source>
        <strain evidence="1 2">22514_16_FS</strain>
    </source>
</reference>